<dbReference type="InterPro" id="IPR006016">
    <property type="entry name" value="UspA"/>
</dbReference>
<evidence type="ECO:0000313" key="4">
    <source>
        <dbReference type="Proteomes" id="UP000730482"/>
    </source>
</evidence>
<name>A0ABS5KQL0_9ACTN</name>
<organism evidence="3 4">
    <name type="scientific">Catenulispora pinistramenti</name>
    <dbReference type="NCBI Taxonomy" id="2705254"/>
    <lineage>
        <taxon>Bacteria</taxon>
        <taxon>Bacillati</taxon>
        <taxon>Actinomycetota</taxon>
        <taxon>Actinomycetes</taxon>
        <taxon>Catenulisporales</taxon>
        <taxon>Catenulisporaceae</taxon>
        <taxon>Catenulispora</taxon>
    </lineage>
</organism>
<accession>A0ABS5KQL0</accession>
<dbReference type="PANTHER" id="PTHR46268:SF6">
    <property type="entry name" value="UNIVERSAL STRESS PROTEIN UP12"/>
    <property type="match status" value="1"/>
</dbReference>
<dbReference type="Pfam" id="PF00582">
    <property type="entry name" value="Usp"/>
    <property type="match status" value="2"/>
</dbReference>
<comment type="caution">
    <text evidence="3">The sequence shown here is derived from an EMBL/GenBank/DDBJ whole genome shotgun (WGS) entry which is preliminary data.</text>
</comment>
<evidence type="ECO:0000259" key="2">
    <source>
        <dbReference type="Pfam" id="PF00582"/>
    </source>
</evidence>
<dbReference type="Gene3D" id="3.40.50.620">
    <property type="entry name" value="HUPs"/>
    <property type="match status" value="2"/>
</dbReference>
<proteinExistence type="inferred from homology"/>
<reference evidence="3 4" key="1">
    <citation type="submission" date="2020-02" db="EMBL/GenBank/DDBJ databases">
        <title>Acidophilic actinobacteria isolated from forest soil.</title>
        <authorList>
            <person name="Golinska P."/>
        </authorList>
    </citation>
    <scope>NUCLEOTIDE SEQUENCE [LARGE SCALE GENOMIC DNA]</scope>
    <source>
        <strain evidence="3 4">NL8</strain>
    </source>
</reference>
<sequence>MNRTIVVGYDHTAPSERALAEATREAVTRGGALRIVHAYQWPAAGQLSAQPEMSQEACHEAAETLLEAAADVVHAGHPEIVVQTRAVAGYAAAALVEACRDAELLVVGKRGAGGFDGLMVGSVSLRALAGVVCPVIVVRGDERPACDRVLAAVDLAGPCDRVFDFAFALASQRGAALTVVHVWDEPWFLPYNEGDSAFENTAKVKDEWAIRLEAVVQPWRFKYSEVAVTELIGAGPAGAELVEASKGFDLLVVGAQRHGGNLHGMRIGPVAHTALHHADCPVAVIPLD</sequence>
<protein>
    <submittedName>
        <fullName evidence="3">Universal stress protein</fullName>
    </submittedName>
</protein>
<keyword evidence="4" id="KW-1185">Reference proteome</keyword>
<dbReference type="PRINTS" id="PR01438">
    <property type="entry name" value="UNVRSLSTRESS"/>
</dbReference>
<evidence type="ECO:0000313" key="3">
    <source>
        <dbReference type="EMBL" id="MBS2548289.1"/>
    </source>
</evidence>
<dbReference type="InterPro" id="IPR006015">
    <property type="entry name" value="Universal_stress_UspA"/>
</dbReference>
<comment type="similarity">
    <text evidence="1">Belongs to the universal stress protein A family.</text>
</comment>
<dbReference type="PANTHER" id="PTHR46268">
    <property type="entry name" value="STRESS RESPONSE PROTEIN NHAX"/>
    <property type="match status" value="1"/>
</dbReference>
<gene>
    <name evidence="3" type="ORF">KGQ19_15600</name>
</gene>
<feature type="domain" description="UspA" evidence="2">
    <location>
        <begin position="147"/>
        <end position="286"/>
    </location>
</feature>
<dbReference type="Proteomes" id="UP000730482">
    <property type="component" value="Unassembled WGS sequence"/>
</dbReference>
<evidence type="ECO:0000256" key="1">
    <source>
        <dbReference type="ARBA" id="ARBA00008791"/>
    </source>
</evidence>
<feature type="domain" description="UspA" evidence="2">
    <location>
        <begin position="1"/>
        <end position="139"/>
    </location>
</feature>
<dbReference type="EMBL" id="JAAFYZ010000046">
    <property type="protein sequence ID" value="MBS2548289.1"/>
    <property type="molecule type" value="Genomic_DNA"/>
</dbReference>
<dbReference type="RefSeq" id="WP_212009862.1">
    <property type="nucleotide sequence ID" value="NZ_JAAFYZ010000046.1"/>
</dbReference>
<dbReference type="InterPro" id="IPR014729">
    <property type="entry name" value="Rossmann-like_a/b/a_fold"/>
</dbReference>
<dbReference type="SUPFAM" id="SSF52402">
    <property type="entry name" value="Adenine nucleotide alpha hydrolases-like"/>
    <property type="match status" value="2"/>
</dbReference>